<keyword evidence="4" id="KW-0503">Monooxygenase</keyword>
<evidence type="ECO:0000313" key="8">
    <source>
        <dbReference type="Proteomes" id="UP001597542"/>
    </source>
</evidence>
<accession>A0ABW5ID93</accession>
<dbReference type="Pfam" id="PF01494">
    <property type="entry name" value="FAD_binding_3"/>
    <property type="match status" value="2"/>
</dbReference>
<proteinExistence type="predicted"/>
<feature type="domain" description="FAD-binding" evidence="6">
    <location>
        <begin position="43"/>
        <end position="202"/>
    </location>
</feature>
<evidence type="ECO:0000256" key="4">
    <source>
        <dbReference type="ARBA" id="ARBA00023033"/>
    </source>
</evidence>
<dbReference type="RefSeq" id="WP_344268925.1">
    <property type="nucleotide sequence ID" value="NZ_BAAAHV010000006.1"/>
</dbReference>
<dbReference type="PANTHER" id="PTHR47178">
    <property type="entry name" value="MONOOXYGENASE, FAD-BINDING"/>
    <property type="match status" value="1"/>
</dbReference>
<evidence type="ECO:0000256" key="2">
    <source>
        <dbReference type="ARBA" id="ARBA00022827"/>
    </source>
</evidence>
<reference evidence="8" key="1">
    <citation type="journal article" date="2019" name="Int. J. Syst. Evol. Microbiol.">
        <title>The Global Catalogue of Microorganisms (GCM) 10K type strain sequencing project: providing services to taxonomists for standard genome sequencing and annotation.</title>
        <authorList>
            <consortium name="The Broad Institute Genomics Platform"/>
            <consortium name="The Broad Institute Genome Sequencing Center for Infectious Disease"/>
            <person name="Wu L."/>
            <person name="Ma J."/>
        </authorList>
    </citation>
    <scope>NUCLEOTIDE SEQUENCE [LARGE SCALE GENOMIC DNA]</scope>
    <source>
        <strain evidence="8">CGMCC 4.7638</strain>
    </source>
</reference>
<keyword evidence="2" id="KW-0274">FAD</keyword>
<dbReference type="SUPFAM" id="SSF51905">
    <property type="entry name" value="FAD/NAD(P)-binding domain"/>
    <property type="match status" value="1"/>
</dbReference>
<dbReference type="Gene3D" id="3.50.50.60">
    <property type="entry name" value="FAD/NAD(P)-binding domain"/>
    <property type="match status" value="1"/>
</dbReference>
<feature type="region of interest" description="Disordered" evidence="5">
    <location>
        <begin position="1"/>
        <end position="34"/>
    </location>
</feature>
<comment type="caution">
    <text evidence="7">The sequence shown here is derived from an EMBL/GenBank/DDBJ whole genome shotgun (WGS) entry which is preliminary data.</text>
</comment>
<protein>
    <submittedName>
        <fullName evidence="7">NAD(P)/FAD-dependent oxidoreductase</fullName>
    </submittedName>
</protein>
<evidence type="ECO:0000256" key="5">
    <source>
        <dbReference type="SAM" id="MobiDB-lite"/>
    </source>
</evidence>
<organism evidence="7 8">
    <name type="scientific">Amycolatopsis albidoflavus</name>
    <dbReference type="NCBI Taxonomy" id="102226"/>
    <lineage>
        <taxon>Bacteria</taxon>
        <taxon>Bacillati</taxon>
        <taxon>Actinomycetota</taxon>
        <taxon>Actinomycetes</taxon>
        <taxon>Pseudonocardiales</taxon>
        <taxon>Pseudonocardiaceae</taxon>
        <taxon>Amycolatopsis</taxon>
    </lineage>
</organism>
<name>A0ABW5ID93_9PSEU</name>
<dbReference type="InterPro" id="IPR036188">
    <property type="entry name" value="FAD/NAD-bd_sf"/>
</dbReference>
<keyword evidence="8" id="KW-1185">Reference proteome</keyword>
<evidence type="ECO:0000259" key="6">
    <source>
        <dbReference type="Pfam" id="PF01494"/>
    </source>
</evidence>
<dbReference type="PRINTS" id="PR00420">
    <property type="entry name" value="RNGMNOXGNASE"/>
</dbReference>
<feature type="domain" description="FAD-binding" evidence="6">
    <location>
        <begin position="348"/>
        <end position="410"/>
    </location>
</feature>
<dbReference type="InterPro" id="IPR002938">
    <property type="entry name" value="FAD-bd"/>
</dbReference>
<keyword evidence="1" id="KW-0285">Flavoprotein</keyword>
<dbReference type="EMBL" id="JBHUKQ010000025">
    <property type="protein sequence ID" value="MFD2487173.1"/>
    <property type="molecule type" value="Genomic_DNA"/>
</dbReference>
<dbReference type="PANTHER" id="PTHR47178:SF5">
    <property type="entry name" value="FAD-BINDING DOMAIN-CONTAINING PROTEIN"/>
    <property type="match status" value="1"/>
</dbReference>
<evidence type="ECO:0000256" key="1">
    <source>
        <dbReference type="ARBA" id="ARBA00022630"/>
    </source>
</evidence>
<gene>
    <name evidence="7" type="ORF">ACFSUT_43340</name>
</gene>
<keyword evidence="3" id="KW-0560">Oxidoreductase</keyword>
<evidence type="ECO:0000313" key="7">
    <source>
        <dbReference type="EMBL" id="MFD2487173.1"/>
    </source>
</evidence>
<sequence length="433" mass="46136">MANNAATDSAGNGNAAAGSAAASNAGAGNTAAGNAAASNADNTVLVIGAGLGGLCLAQGLRKAGIPCEVYERDSALDARRQGYRLHIDSRGDQALRQVLPPHLHELFRATSGQPRNVTTIYDSQLEPRTEFVLDDGDVQRNVNRFTLREILFEGLDNVHFGKEFVRYETHENGVIAYFADGTQARGAVLVGADGVNSPVRRQYLPHAQVVDTGLRQLYGKIPLTEANRALFDPAMFSVFNIISGPGKAMIGVAPVDYPEPIADACARLAPGVRLSPDKSYMTCAFGARQEIFGQTDDELRALSGDEMHKLVLDRVSEWHPRVRRIVENWLPETIFLVSIRTSVPIGPWEPSRVSLVGDAIHAMSPAAGAGANTAMRDGAALAAALSSGSPDGIGEYEAEMRRYGFAAVRESAANGARHLGQNPLPEISLKPVS</sequence>
<dbReference type="Proteomes" id="UP001597542">
    <property type="component" value="Unassembled WGS sequence"/>
</dbReference>
<evidence type="ECO:0000256" key="3">
    <source>
        <dbReference type="ARBA" id="ARBA00023002"/>
    </source>
</evidence>